<dbReference type="eggNOG" id="COG2200">
    <property type="taxonomic scope" value="Bacteria"/>
</dbReference>
<dbReference type="InterPro" id="IPR001633">
    <property type="entry name" value="EAL_dom"/>
</dbReference>
<evidence type="ECO:0000313" key="3">
    <source>
        <dbReference type="Proteomes" id="UP000051298"/>
    </source>
</evidence>
<dbReference type="AlphaFoldDB" id="A0A0P1FJV8"/>
<feature type="domain" description="EAL" evidence="1">
    <location>
        <begin position="1"/>
        <end position="234"/>
    </location>
</feature>
<protein>
    <submittedName>
        <fullName evidence="2">Cyclic di-GMP phosphodiesterase YfgF</fullName>
        <ecNumber evidence="2">3.1.4.52</ecNumber>
    </submittedName>
</protein>
<dbReference type="EMBL" id="CYRX01000033">
    <property type="protein sequence ID" value="CUH61761.1"/>
    <property type="molecule type" value="Genomic_DNA"/>
</dbReference>
<dbReference type="CDD" id="cd01948">
    <property type="entry name" value="EAL"/>
    <property type="match status" value="1"/>
</dbReference>
<dbReference type="Gene3D" id="3.20.20.450">
    <property type="entry name" value="EAL domain"/>
    <property type="match status" value="1"/>
</dbReference>
<proteinExistence type="predicted"/>
<dbReference type="Pfam" id="PF00563">
    <property type="entry name" value="EAL"/>
    <property type="match status" value="1"/>
</dbReference>
<dbReference type="EC" id="3.1.4.52" evidence="2"/>
<dbReference type="STRING" id="266809.PM03_00770"/>
<name>A0A0P1FJV8_9RHOB</name>
<dbReference type="PANTHER" id="PTHR33121:SF79">
    <property type="entry name" value="CYCLIC DI-GMP PHOSPHODIESTERASE PDED-RELATED"/>
    <property type="match status" value="1"/>
</dbReference>
<dbReference type="SUPFAM" id="SSF141868">
    <property type="entry name" value="EAL domain-like"/>
    <property type="match status" value="1"/>
</dbReference>
<gene>
    <name evidence="2" type="primary">yfgF</name>
    <name evidence="2" type="ORF">THS5294_03073</name>
</gene>
<dbReference type="PROSITE" id="PS50883">
    <property type="entry name" value="EAL"/>
    <property type="match status" value="1"/>
</dbReference>
<evidence type="ECO:0000259" key="1">
    <source>
        <dbReference type="PROSITE" id="PS50883"/>
    </source>
</evidence>
<dbReference type="Proteomes" id="UP000051298">
    <property type="component" value="Unassembled WGS sequence"/>
</dbReference>
<sequence length="239" mass="27151">MLAFQPIVQSQKPYHPAFYEGLIRVLDSAGRIIPAAEFMPLVEHHDIGRDIDCAALRCGIDALRRKPDLRLAINMSTRSIGHPQWTRILERALCNDPTLGERLILEITESSAMRMPEAVMAFMQRFQAQGVTFALDDFGAGHTSFRYLKDFYFDILKIDGQFTRGVHHDANNQVLTEALIKIGRQFDMFTVAEAVETQEEADFLAKAGIDCMQGYYYGRPETNPLWLQQPVQKHSQMSA</sequence>
<dbReference type="SMART" id="SM00052">
    <property type="entry name" value="EAL"/>
    <property type="match status" value="1"/>
</dbReference>
<dbReference type="PANTHER" id="PTHR33121">
    <property type="entry name" value="CYCLIC DI-GMP PHOSPHODIESTERASE PDEF"/>
    <property type="match status" value="1"/>
</dbReference>
<dbReference type="InterPro" id="IPR050706">
    <property type="entry name" value="Cyclic-di-GMP_PDE-like"/>
</dbReference>
<organism evidence="2 3">
    <name type="scientific">Thalassobacter stenotrophicus</name>
    <dbReference type="NCBI Taxonomy" id="266809"/>
    <lineage>
        <taxon>Bacteria</taxon>
        <taxon>Pseudomonadati</taxon>
        <taxon>Pseudomonadota</taxon>
        <taxon>Alphaproteobacteria</taxon>
        <taxon>Rhodobacterales</taxon>
        <taxon>Roseobacteraceae</taxon>
        <taxon>Thalassobacter</taxon>
    </lineage>
</organism>
<evidence type="ECO:0000313" key="2">
    <source>
        <dbReference type="EMBL" id="CUH61761.1"/>
    </source>
</evidence>
<dbReference type="GO" id="GO:0071111">
    <property type="term" value="F:cyclic-guanylate-specific phosphodiesterase activity"/>
    <property type="evidence" value="ECO:0007669"/>
    <property type="project" value="UniProtKB-EC"/>
</dbReference>
<accession>A0A0P1FJV8</accession>
<dbReference type="InterPro" id="IPR035919">
    <property type="entry name" value="EAL_sf"/>
</dbReference>
<keyword evidence="2" id="KW-0378">Hydrolase</keyword>
<reference evidence="2 3" key="1">
    <citation type="submission" date="2015-09" db="EMBL/GenBank/DDBJ databases">
        <authorList>
            <consortium name="Swine Surveillance"/>
        </authorList>
    </citation>
    <scope>NUCLEOTIDE SEQUENCE [LARGE SCALE GENOMIC DNA]</scope>
    <source>
        <strain evidence="2 3">CECT 5294</strain>
    </source>
</reference>